<sequence length="114" mass="13154">MSNTKRDMNNWFGNFSPKTFADNTCHIIGALGNVGVVETNEGLVIFDIASRQFGKRVFKSLRIITDKPVKYIIYSHGHFDHCFGFNLILQEIEEKNWESTTKIKRLEPKNVAIY</sequence>
<dbReference type="AlphaFoldDB" id="X1H746"/>
<dbReference type="Pfam" id="PF00753">
    <property type="entry name" value="Lactamase_B"/>
    <property type="match status" value="1"/>
</dbReference>
<organism evidence="2">
    <name type="scientific">marine sediment metagenome</name>
    <dbReference type="NCBI Taxonomy" id="412755"/>
    <lineage>
        <taxon>unclassified sequences</taxon>
        <taxon>metagenomes</taxon>
        <taxon>ecological metagenomes</taxon>
    </lineage>
</organism>
<dbReference type="Gene3D" id="3.60.15.10">
    <property type="entry name" value="Ribonuclease Z/Hydroxyacylglutathione hydrolase-like"/>
    <property type="match status" value="1"/>
</dbReference>
<evidence type="ECO:0000259" key="1">
    <source>
        <dbReference type="Pfam" id="PF00753"/>
    </source>
</evidence>
<feature type="domain" description="Metallo-beta-lactamase" evidence="1">
    <location>
        <begin position="32"/>
        <end position="97"/>
    </location>
</feature>
<dbReference type="EMBL" id="BARU01028038">
    <property type="protein sequence ID" value="GAH65986.1"/>
    <property type="molecule type" value="Genomic_DNA"/>
</dbReference>
<accession>X1H746</accession>
<reference evidence="2" key="1">
    <citation type="journal article" date="2014" name="Front. Microbiol.">
        <title>High frequency of phylogenetically diverse reductive dehalogenase-homologous genes in deep subseafloor sedimentary metagenomes.</title>
        <authorList>
            <person name="Kawai M."/>
            <person name="Futagami T."/>
            <person name="Toyoda A."/>
            <person name="Takaki Y."/>
            <person name="Nishi S."/>
            <person name="Hori S."/>
            <person name="Arai W."/>
            <person name="Tsubouchi T."/>
            <person name="Morono Y."/>
            <person name="Uchiyama I."/>
            <person name="Ito T."/>
            <person name="Fujiyama A."/>
            <person name="Inagaki F."/>
            <person name="Takami H."/>
        </authorList>
    </citation>
    <scope>NUCLEOTIDE SEQUENCE</scope>
    <source>
        <strain evidence="2">Expedition CK06-06</strain>
    </source>
</reference>
<dbReference type="SUPFAM" id="SSF56281">
    <property type="entry name" value="Metallo-hydrolase/oxidoreductase"/>
    <property type="match status" value="1"/>
</dbReference>
<protein>
    <recommendedName>
        <fullName evidence="1">Metallo-beta-lactamase domain-containing protein</fullName>
    </recommendedName>
</protein>
<dbReference type="InterPro" id="IPR001279">
    <property type="entry name" value="Metallo-B-lactamas"/>
</dbReference>
<dbReference type="InterPro" id="IPR036866">
    <property type="entry name" value="RibonucZ/Hydroxyglut_hydro"/>
</dbReference>
<comment type="caution">
    <text evidence="2">The sequence shown here is derived from an EMBL/GenBank/DDBJ whole genome shotgun (WGS) entry which is preliminary data.</text>
</comment>
<gene>
    <name evidence="2" type="ORF">S03H2_44805</name>
</gene>
<evidence type="ECO:0000313" key="2">
    <source>
        <dbReference type="EMBL" id="GAH65986.1"/>
    </source>
</evidence>
<name>X1H746_9ZZZZ</name>
<proteinExistence type="predicted"/>